<accession>A0A9P7BPY3</accession>
<dbReference type="EMBL" id="JAANQT010001592">
    <property type="protein sequence ID" value="KAG1304594.1"/>
    <property type="molecule type" value="Genomic_DNA"/>
</dbReference>
<dbReference type="Proteomes" id="UP000716291">
    <property type="component" value="Unassembled WGS sequence"/>
</dbReference>
<evidence type="ECO:0000313" key="2">
    <source>
        <dbReference type="Proteomes" id="UP000716291"/>
    </source>
</evidence>
<proteinExistence type="predicted"/>
<evidence type="ECO:0000313" key="1">
    <source>
        <dbReference type="EMBL" id="KAG1304594.1"/>
    </source>
</evidence>
<dbReference type="AlphaFoldDB" id="A0A9P7BPY3"/>
<reference evidence="1" key="1">
    <citation type="journal article" date="2020" name="Microb. Genom.">
        <title>Genetic diversity of clinical and environmental Mucorales isolates obtained from an investigation of mucormycosis cases among solid organ transplant recipients.</title>
        <authorList>
            <person name="Nguyen M.H."/>
            <person name="Kaul D."/>
            <person name="Muto C."/>
            <person name="Cheng S.J."/>
            <person name="Richter R.A."/>
            <person name="Bruno V.M."/>
            <person name="Liu G."/>
            <person name="Beyhan S."/>
            <person name="Sundermann A.J."/>
            <person name="Mounaud S."/>
            <person name="Pasculle A.W."/>
            <person name="Nierman W.C."/>
            <person name="Driscoll E."/>
            <person name="Cumbie R."/>
            <person name="Clancy C.J."/>
            <person name="Dupont C.L."/>
        </authorList>
    </citation>
    <scope>NUCLEOTIDE SEQUENCE</scope>
    <source>
        <strain evidence="1">GL11</strain>
    </source>
</reference>
<protein>
    <submittedName>
        <fullName evidence="1">Uncharacterized protein</fullName>
    </submittedName>
</protein>
<dbReference type="OrthoDB" id="10272655at2759"/>
<keyword evidence="2" id="KW-1185">Reference proteome</keyword>
<sequence>MHTTSEHNIHCSRQGKLPYSKVWKAGRSPGSVLLDMKSRSESPAQLMSLIAKQHTSRITVATIKEGSPKIVEINFDPSNPTIECNSTTVLPSTMIKSSLCLTKL</sequence>
<gene>
    <name evidence="1" type="ORF">G6F64_009075</name>
</gene>
<comment type="caution">
    <text evidence="1">The sequence shown here is derived from an EMBL/GenBank/DDBJ whole genome shotgun (WGS) entry which is preliminary data.</text>
</comment>
<organism evidence="1 2">
    <name type="scientific">Rhizopus oryzae</name>
    <name type="common">Mucormycosis agent</name>
    <name type="synonym">Rhizopus arrhizus var. delemar</name>
    <dbReference type="NCBI Taxonomy" id="64495"/>
    <lineage>
        <taxon>Eukaryota</taxon>
        <taxon>Fungi</taxon>
        <taxon>Fungi incertae sedis</taxon>
        <taxon>Mucoromycota</taxon>
        <taxon>Mucoromycotina</taxon>
        <taxon>Mucoromycetes</taxon>
        <taxon>Mucorales</taxon>
        <taxon>Mucorineae</taxon>
        <taxon>Rhizopodaceae</taxon>
        <taxon>Rhizopus</taxon>
    </lineage>
</organism>
<name>A0A9P7BPY3_RHIOR</name>